<organism evidence="1 2">
    <name type="scientific">Maricaulis salignorans</name>
    <dbReference type="NCBI Taxonomy" id="144026"/>
    <lineage>
        <taxon>Bacteria</taxon>
        <taxon>Pseudomonadati</taxon>
        <taxon>Pseudomonadota</taxon>
        <taxon>Alphaproteobacteria</taxon>
        <taxon>Maricaulales</taxon>
        <taxon>Maricaulaceae</taxon>
        <taxon>Maricaulis</taxon>
    </lineage>
</organism>
<accession>A0A1G9NY84</accession>
<dbReference type="Pfam" id="PF20420">
    <property type="entry name" value="DUF6702"/>
    <property type="match status" value="1"/>
</dbReference>
<dbReference type="RefSeq" id="WP_091767076.1">
    <property type="nucleotide sequence ID" value="NZ_FNHG01000003.1"/>
</dbReference>
<dbReference type="AlphaFoldDB" id="A0A1G9NY84"/>
<dbReference type="Proteomes" id="UP000199759">
    <property type="component" value="Unassembled WGS sequence"/>
</dbReference>
<keyword evidence="2" id="KW-1185">Reference proteome</keyword>
<evidence type="ECO:0000313" key="2">
    <source>
        <dbReference type="Proteomes" id="UP000199759"/>
    </source>
</evidence>
<proteinExistence type="predicted"/>
<dbReference type="STRING" id="144026.SAMN04488568_10338"/>
<name>A0A1G9NY84_9PROT</name>
<reference evidence="1 2" key="1">
    <citation type="submission" date="2016-10" db="EMBL/GenBank/DDBJ databases">
        <authorList>
            <person name="de Groot N.N."/>
        </authorList>
    </citation>
    <scope>NUCLEOTIDE SEQUENCE [LARGE SCALE GENOMIC DNA]</scope>
    <source>
        <strain evidence="1 2">DSM 16077</strain>
    </source>
</reference>
<sequence length="154" mass="16651">MATPAAAHRVHAGVTDVVISAATGELQISHRIYGHDLLEALGADVVDEEAWYASAEGLAATGRYAQTRFRIGEGDGRLLEPVYVGAELDGELLWIYFAAQAPADTSAFVVDNDLLADAFEDQVMMTNITIDSIVRTAMQGPGRREPVRLRFSTD</sequence>
<dbReference type="InterPro" id="IPR046525">
    <property type="entry name" value="DUF6702"/>
</dbReference>
<dbReference type="OrthoDB" id="5741133at2"/>
<gene>
    <name evidence="1" type="ORF">SAMN04488568_10338</name>
</gene>
<dbReference type="EMBL" id="FNHG01000003">
    <property type="protein sequence ID" value="SDL91538.1"/>
    <property type="molecule type" value="Genomic_DNA"/>
</dbReference>
<evidence type="ECO:0000313" key="1">
    <source>
        <dbReference type="EMBL" id="SDL91538.1"/>
    </source>
</evidence>
<protein>
    <submittedName>
        <fullName evidence="1">Uncharacterized protein</fullName>
    </submittedName>
</protein>